<feature type="compositionally biased region" description="Low complexity" evidence="1">
    <location>
        <begin position="246"/>
        <end position="263"/>
    </location>
</feature>
<organism evidence="3 4">
    <name type="scientific">Phlebiopsis gigantea (strain 11061_1 CR5-6)</name>
    <name type="common">White-rot fungus</name>
    <name type="synonym">Peniophora gigantea</name>
    <dbReference type="NCBI Taxonomy" id="745531"/>
    <lineage>
        <taxon>Eukaryota</taxon>
        <taxon>Fungi</taxon>
        <taxon>Dikarya</taxon>
        <taxon>Basidiomycota</taxon>
        <taxon>Agaricomycotina</taxon>
        <taxon>Agaricomycetes</taxon>
        <taxon>Polyporales</taxon>
        <taxon>Phanerochaetaceae</taxon>
        <taxon>Phlebiopsis</taxon>
    </lineage>
</organism>
<feature type="compositionally biased region" description="Polar residues" evidence="1">
    <location>
        <begin position="286"/>
        <end position="295"/>
    </location>
</feature>
<name>A0A0C3SBD6_PHLG1</name>
<dbReference type="Gene3D" id="4.10.280.10">
    <property type="entry name" value="Helix-loop-helix DNA-binding domain"/>
    <property type="match status" value="1"/>
</dbReference>
<keyword evidence="4" id="KW-1185">Reference proteome</keyword>
<dbReference type="AlphaFoldDB" id="A0A0C3SBD6"/>
<dbReference type="PANTHER" id="PTHR46266">
    <property type="entry name" value="TRANSCRIPTION FACTOR TT8"/>
    <property type="match status" value="1"/>
</dbReference>
<feature type="region of interest" description="Disordered" evidence="1">
    <location>
        <begin position="1"/>
        <end position="123"/>
    </location>
</feature>
<protein>
    <recommendedName>
        <fullName evidence="2">BHLH domain-containing protein</fullName>
    </recommendedName>
</protein>
<accession>A0A0C3SBD6</accession>
<dbReference type="Pfam" id="PF00010">
    <property type="entry name" value="HLH"/>
    <property type="match status" value="1"/>
</dbReference>
<evidence type="ECO:0000313" key="3">
    <source>
        <dbReference type="EMBL" id="KIP09962.1"/>
    </source>
</evidence>
<dbReference type="GO" id="GO:0046983">
    <property type="term" value="F:protein dimerization activity"/>
    <property type="evidence" value="ECO:0007669"/>
    <property type="project" value="InterPro"/>
</dbReference>
<dbReference type="SUPFAM" id="SSF47459">
    <property type="entry name" value="HLH, helix-loop-helix DNA-binding domain"/>
    <property type="match status" value="1"/>
</dbReference>
<feature type="compositionally biased region" description="Basic and acidic residues" evidence="1">
    <location>
        <begin position="99"/>
        <end position="115"/>
    </location>
</feature>
<proteinExistence type="predicted"/>
<dbReference type="Proteomes" id="UP000053257">
    <property type="component" value="Unassembled WGS sequence"/>
</dbReference>
<reference evidence="3 4" key="1">
    <citation type="journal article" date="2014" name="PLoS Genet.">
        <title>Analysis of the Phlebiopsis gigantea genome, transcriptome and secretome provides insight into its pioneer colonization strategies of wood.</title>
        <authorList>
            <person name="Hori C."/>
            <person name="Ishida T."/>
            <person name="Igarashi K."/>
            <person name="Samejima M."/>
            <person name="Suzuki H."/>
            <person name="Master E."/>
            <person name="Ferreira P."/>
            <person name="Ruiz-Duenas F.J."/>
            <person name="Held B."/>
            <person name="Canessa P."/>
            <person name="Larrondo L.F."/>
            <person name="Schmoll M."/>
            <person name="Druzhinina I.S."/>
            <person name="Kubicek C.P."/>
            <person name="Gaskell J.A."/>
            <person name="Kersten P."/>
            <person name="St John F."/>
            <person name="Glasner J."/>
            <person name="Sabat G."/>
            <person name="Splinter BonDurant S."/>
            <person name="Syed K."/>
            <person name="Yadav J."/>
            <person name="Mgbeahuruike A.C."/>
            <person name="Kovalchuk A."/>
            <person name="Asiegbu F.O."/>
            <person name="Lackner G."/>
            <person name="Hoffmeister D."/>
            <person name="Rencoret J."/>
            <person name="Gutierrez A."/>
            <person name="Sun H."/>
            <person name="Lindquist E."/>
            <person name="Barry K."/>
            <person name="Riley R."/>
            <person name="Grigoriev I.V."/>
            <person name="Henrissat B."/>
            <person name="Kues U."/>
            <person name="Berka R.M."/>
            <person name="Martinez A.T."/>
            <person name="Covert S.F."/>
            <person name="Blanchette R.A."/>
            <person name="Cullen D."/>
        </authorList>
    </citation>
    <scope>NUCLEOTIDE SEQUENCE [LARGE SCALE GENOMIC DNA]</scope>
    <source>
        <strain evidence="3 4">11061_1 CR5-6</strain>
    </source>
</reference>
<gene>
    <name evidence="3" type="ORF">PHLGIDRAFT_289844</name>
</gene>
<dbReference type="PANTHER" id="PTHR46266:SF4">
    <property type="entry name" value="TRANSCRIPTION FACTOR TT8"/>
    <property type="match status" value="1"/>
</dbReference>
<evidence type="ECO:0000256" key="1">
    <source>
        <dbReference type="SAM" id="MobiDB-lite"/>
    </source>
</evidence>
<feature type="region of interest" description="Disordered" evidence="1">
    <location>
        <begin position="186"/>
        <end position="347"/>
    </location>
</feature>
<evidence type="ECO:0000313" key="4">
    <source>
        <dbReference type="Proteomes" id="UP000053257"/>
    </source>
</evidence>
<dbReference type="InterPro" id="IPR036638">
    <property type="entry name" value="HLH_DNA-bd_sf"/>
</dbReference>
<dbReference type="InterPro" id="IPR011598">
    <property type="entry name" value="bHLH_dom"/>
</dbReference>
<dbReference type="PROSITE" id="PS50888">
    <property type="entry name" value="BHLH"/>
    <property type="match status" value="1"/>
</dbReference>
<feature type="compositionally biased region" description="Polar residues" evidence="1">
    <location>
        <begin position="303"/>
        <end position="312"/>
    </location>
</feature>
<dbReference type="STRING" id="745531.A0A0C3SBD6"/>
<dbReference type="EMBL" id="KN840460">
    <property type="protein sequence ID" value="KIP09962.1"/>
    <property type="molecule type" value="Genomic_DNA"/>
</dbReference>
<dbReference type="HOGENOM" id="CLU_049479_0_0_1"/>
<dbReference type="OrthoDB" id="690068at2759"/>
<feature type="compositionally biased region" description="Acidic residues" evidence="1">
    <location>
        <begin position="215"/>
        <end position="230"/>
    </location>
</feature>
<sequence>MASTKETVPYNACVNPPRKAKRARTEPTIAPPPPSVPVQMSNPQARQRPHILPRDPHGSPSNGSPADRDSSDDDDDYDSVEPVPAPKRRGRKPGPLSRTARESQRKLNHSRIEKARRTKINETLATLSNLVNDVEKQRAAASGSKPVMVEEKSKGEKEFKLDVLVKTVSYVQELIDRVKTLEMRSCSRCSTTPQSTPVSPPESPSIRRKRKVDDLDVDVEIFEVGDDADGERDSITKRASGKQLVSTTSPPSRAPSKAPSQSPCLPPISSWLPNPYVDPSCLPSIPDTNASSSHLPTPPLSGSFRTPFTLASQAPPALTLPGPAHPLPAESFAASSRTSKPRRRVRC</sequence>
<evidence type="ECO:0000259" key="2">
    <source>
        <dbReference type="PROSITE" id="PS50888"/>
    </source>
</evidence>
<feature type="domain" description="BHLH" evidence="2">
    <location>
        <begin position="104"/>
        <end position="174"/>
    </location>
</feature>
<feature type="compositionally biased region" description="Acidic residues" evidence="1">
    <location>
        <begin position="70"/>
        <end position="79"/>
    </location>
</feature>